<sequence>MQFIKNLKSIMTESVGVVIVTILILAGLVSAFDTQQGVIDFFIEYSPLFLFGIIAIYAQFKGYSIISLMILLMIFYPNSIANMFEMILQFLNGTNAFSVRTIIHFLIGLFILLMLISLTLNGYTIKPKLRNIDVLFLSVALIQVLMFNNMIAAMNSLFLAILALLLGSRKITAMLLITKYIVTPINYMVSIVEDKPMSFSYHFRTISEIIVLVVMIIYLLNLSSYRKID</sequence>
<accession>A0ABT2PU83</accession>
<evidence type="ECO:0000313" key="2">
    <source>
        <dbReference type="EMBL" id="MCU0104501.1"/>
    </source>
</evidence>
<name>A0ABT2PU83_9MOLU</name>
<feature type="transmembrane region" description="Helical" evidence="1">
    <location>
        <begin position="41"/>
        <end position="58"/>
    </location>
</feature>
<comment type="caution">
    <text evidence="2">The sequence shown here is derived from an EMBL/GenBank/DDBJ whole genome shotgun (WGS) entry which is preliminary data.</text>
</comment>
<feature type="transmembrane region" description="Helical" evidence="1">
    <location>
        <begin position="201"/>
        <end position="220"/>
    </location>
</feature>
<keyword evidence="1" id="KW-0472">Membrane</keyword>
<gene>
    <name evidence="2" type="ORF">N7603_02380</name>
</gene>
<reference evidence="3" key="1">
    <citation type="submission" date="2023-07" db="EMBL/GenBank/DDBJ databases">
        <title>Novel Mycoplasma species identified in domestic and wild animals.</title>
        <authorList>
            <person name="Volokhov D.V."/>
            <person name="Furtak V.A."/>
            <person name="Zagorodnyaya T.A."/>
        </authorList>
    </citation>
    <scope>NUCLEOTIDE SEQUENCE [LARGE SCALE GENOMIC DNA]</scope>
    <source>
        <strain evidence="3">92-19</strain>
    </source>
</reference>
<keyword evidence="1" id="KW-0812">Transmembrane</keyword>
<proteinExistence type="predicted"/>
<feature type="transmembrane region" description="Helical" evidence="1">
    <location>
        <begin position="135"/>
        <end position="165"/>
    </location>
</feature>
<feature type="transmembrane region" description="Helical" evidence="1">
    <location>
        <begin position="102"/>
        <end position="123"/>
    </location>
</feature>
<keyword evidence="3" id="KW-1185">Reference proteome</keyword>
<feature type="transmembrane region" description="Helical" evidence="1">
    <location>
        <begin position="171"/>
        <end position="189"/>
    </location>
</feature>
<dbReference type="RefSeq" id="WP_262095736.1">
    <property type="nucleotide sequence ID" value="NZ_JAOEGN010000003.1"/>
</dbReference>
<feature type="transmembrane region" description="Helical" evidence="1">
    <location>
        <begin position="65"/>
        <end position="90"/>
    </location>
</feature>
<keyword evidence="1" id="KW-1133">Transmembrane helix</keyword>
<protein>
    <submittedName>
        <fullName evidence="2">Uncharacterized protein</fullName>
    </submittedName>
</protein>
<organism evidence="2 3">
    <name type="scientific">Paracholeplasma vituli</name>
    <dbReference type="NCBI Taxonomy" id="69473"/>
    <lineage>
        <taxon>Bacteria</taxon>
        <taxon>Bacillati</taxon>
        <taxon>Mycoplasmatota</taxon>
        <taxon>Mollicutes</taxon>
        <taxon>Acholeplasmatales</taxon>
        <taxon>Acholeplasmataceae</taxon>
        <taxon>Paracholeplasma</taxon>
    </lineage>
</organism>
<evidence type="ECO:0000313" key="3">
    <source>
        <dbReference type="Proteomes" id="UP001209076"/>
    </source>
</evidence>
<dbReference type="Proteomes" id="UP001209076">
    <property type="component" value="Unassembled WGS sequence"/>
</dbReference>
<dbReference type="EMBL" id="JAOEGN010000003">
    <property type="protein sequence ID" value="MCU0104501.1"/>
    <property type="molecule type" value="Genomic_DNA"/>
</dbReference>
<evidence type="ECO:0000256" key="1">
    <source>
        <dbReference type="SAM" id="Phobius"/>
    </source>
</evidence>